<sequence length="53" mass="6463">MQNKYSINKNKYIAKNLNNIDQINNETLSKIKFKEFGESYMKFFSIDLYKKNY</sequence>
<gene>
    <name evidence="1" type="ORF">mv_R735</name>
</gene>
<reference evidence="1" key="1">
    <citation type="submission" date="2011-10" db="EMBL/GenBank/DDBJ databases">
        <title>Provirophages and transpovirons: unique mobilome of giant viruses.</title>
        <authorList>
            <person name="Desnues C."/>
            <person name="LaScola B."/>
            <person name="Yutin N."/>
            <person name="Fournous G."/>
            <person name="Koonin E."/>
            <person name="Raoult D."/>
        </authorList>
    </citation>
    <scope>NUCLEOTIDE SEQUENCE</scope>
    <source>
        <strain evidence="1">Mv13-mv</strain>
    </source>
</reference>
<accession>H2EEW6</accession>
<evidence type="ECO:0000313" key="1">
    <source>
        <dbReference type="EMBL" id="AEX62939.1"/>
    </source>
</evidence>
<proteinExistence type="predicted"/>
<dbReference type="EMBL" id="JN885998">
    <property type="protein sequence ID" value="AEX62939.1"/>
    <property type="molecule type" value="Genomic_DNA"/>
</dbReference>
<organism evidence="1">
    <name type="scientific">Moumouvirus sp. 'Monve'</name>
    <dbReference type="NCBI Taxonomy" id="1128131"/>
    <lineage>
        <taxon>Viruses</taxon>
        <taxon>Varidnaviria</taxon>
        <taxon>Bamfordvirae</taxon>
        <taxon>Nucleocytoviricota</taxon>
        <taxon>Megaviricetes</taxon>
        <taxon>Imitervirales</taxon>
        <taxon>Mimiviridae</taxon>
        <taxon>Megamimivirinae</taxon>
        <taxon>Moumouvirus</taxon>
    </lineage>
</organism>
<protein>
    <submittedName>
        <fullName evidence="1">Uncharacterized protein</fullName>
    </submittedName>
</protein>
<name>H2EEW6_9VIRU</name>